<proteinExistence type="predicted"/>
<accession>A0A8J3KJ60</accession>
<reference evidence="2 3" key="1">
    <citation type="submission" date="2021-01" db="EMBL/GenBank/DDBJ databases">
        <title>Whole genome shotgun sequence of Catellatospora citrea NBRC 14495.</title>
        <authorList>
            <person name="Komaki H."/>
            <person name="Tamura T."/>
        </authorList>
    </citation>
    <scope>NUCLEOTIDE SEQUENCE [LARGE SCALE GENOMIC DNA]</scope>
    <source>
        <strain evidence="2 3">NBRC 14495</strain>
    </source>
</reference>
<sequence length="226" mass="23466">MSATLLTDLPPLAAPAEPAYRAAPGTPTMPADASRAEMAPLDRALSQAPLGAFPLLEAAFGWQELRPSGWHRPAASTAIAQTSSPAAAARLASLLSTLTWANVVRTEREGLRVEVSAGAYNRITRALTGAWRSRTQLLAAAPGVPESRQAALGVWRMAMLTGGVDAHAGQLTVRAGSPAAAQTLVAAAARLGMPAAVDRPREGGHPVRVTGRAQVYQLLTEATGQR</sequence>
<evidence type="ECO:0000313" key="2">
    <source>
        <dbReference type="EMBL" id="GIF99833.1"/>
    </source>
</evidence>
<evidence type="ECO:0000313" key="3">
    <source>
        <dbReference type="Proteomes" id="UP000659904"/>
    </source>
</evidence>
<dbReference type="Proteomes" id="UP000659904">
    <property type="component" value="Unassembled WGS sequence"/>
</dbReference>
<feature type="region of interest" description="Disordered" evidence="1">
    <location>
        <begin position="16"/>
        <end position="36"/>
    </location>
</feature>
<dbReference type="AlphaFoldDB" id="A0A8J3KJ60"/>
<evidence type="ECO:0000256" key="1">
    <source>
        <dbReference type="SAM" id="MobiDB-lite"/>
    </source>
</evidence>
<protein>
    <submittedName>
        <fullName evidence="2">Uncharacterized protein</fullName>
    </submittedName>
</protein>
<organism evidence="2 3">
    <name type="scientific">Catellatospora citrea</name>
    <dbReference type="NCBI Taxonomy" id="53366"/>
    <lineage>
        <taxon>Bacteria</taxon>
        <taxon>Bacillati</taxon>
        <taxon>Actinomycetota</taxon>
        <taxon>Actinomycetes</taxon>
        <taxon>Micromonosporales</taxon>
        <taxon>Micromonosporaceae</taxon>
        <taxon>Catellatospora</taxon>
    </lineage>
</organism>
<comment type="caution">
    <text evidence="2">The sequence shown here is derived from an EMBL/GenBank/DDBJ whole genome shotgun (WGS) entry which is preliminary data.</text>
</comment>
<gene>
    <name evidence="2" type="ORF">Cci01nite_49270</name>
</gene>
<dbReference type="RefSeq" id="WP_120320094.1">
    <property type="nucleotide sequence ID" value="NZ_BONH01000023.1"/>
</dbReference>
<keyword evidence="3" id="KW-1185">Reference proteome</keyword>
<name>A0A8J3KJ60_9ACTN</name>
<dbReference type="EMBL" id="BONH01000023">
    <property type="protein sequence ID" value="GIF99833.1"/>
    <property type="molecule type" value="Genomic_DNA"/>
</dbReference>